<protein>
    <submittedName>
        <fullName evidence="7">Proline and serine rich coiled-coil 1</fullName>
    </submittedName>
</protein>
<evidence type="ECO:0000256" key="4">
    <source>
        <dbReference type="ARBA" id="ARBA00023212"/>
    </source>
</evidence>
<reference evidence="7" key="1">
    <citation type="submission" date="2025-08" db="UniProtKB">
        <authorList>
            <consortium name="Ensembl"/>
        </authorList>
    </citation>
    <scope>IDENTIFICATION</scope>
</reference>
<keyword evidence="3" id="KW-0597">Phosphoprotein</keyword>
<feature type="compositionally biased region" description="Basic and acidic residues" evidence="5">
    <location>
        <begin position="231"/>
        <end position="241"/>
    </location>
</feature>
<evidence type="ECO:0000313" key="8">
    <source>
        <dbReference type="Proteomes" id="UP000261540"/>
    </source>
</evidence>
<proteinExistence type="predicted"/>
<dbReference type="AlphaFoldDB" id="A0A3B3RKT4"/>
<dbReference type="GeneTree" id="ENSGT00940000154189"/>
<feature type="region of interest" description="Disordered" evidence="5">
    <location>
        <begin position="153"/>
        <end position="172"/>
    </location>
</feature>
<evidence type="ECO:0000256" key="2">
    <source>
        <dbReference type="ARBA" id="ARBA00022490"/>
    </source>
</evidence>
<organism evidence="7 8">
    <name type="scientific">Paramormyrops kingsleyae</name>
    <dbReference type="NCBI Taxonomy" id="1676925"/>
    <lineage>
        <taxon>Eukaryota</taxon>
        <taxon>Metazoa</taxon>
        <taxon>Chordata</taxon>
        <taxon>Craniata</taxon>
        <taxon>Vertebrata</taxon>
        <taxon>Euteleostomi</taxon>
        <taxon>Actinopterygii</taxon>
        <taxon>Neopterygii</taxon>
        <taxon>Teleostei</taxon>
        <taxon>Osteoglossocephala</taxon>
        <taxon>Osteoglossomorpha</taxon>
        <taxon>Osteoglossiformes</taxon>
        <taxon>Mormyridae</taxon>
        <taxon>Paramormyrops</taxon>
    </lineage>
</organism>
<accession>A0A3B3RKT4</accession>
<feature type="compositionally biased region" description="Polar residues" evidence="5">
    <location>
        <begin position="159"/>
        <end position="171"/>
    </location>
</feature>
<feature type="region of interest" description="Disordered" evidence="5">
    <location>
        <begin position="343"/>
        <end position="377"/>
    </location>
</feature>
<name>A0A3B3RKT4_9TELE</name>
<dbReference type="PANTHER" id="PTHR21584">
    <property type="entry name" value="DIFFERENTIAL DISPLAY AND ACTIVATED BY P53 DDA3 /G2 S PHASE EXPRESSED 1"/>
    <property type="match status" value="1"/>
</dbReference>
<dbReference type="GO" id="GO:0008017">
    <property type="term" value="F:microtubule binding"/>
    <property type="evidence" value="ECO:0007669"/>
    <property type="project" value="TreeGrafter"/>
</dbReference>
<evidence type="ECO:0000313" key="7">
    <source>
        <dbReference type="Ensembl" id="ENSPKIP00000019222.1"/>
    </source>
</evidence>
<reference evidence="7" key="2">
    <citation type="submission" date="2025-09" db="UniProtKB">
        <authorList>
            <consortium name="Ensembl"/>
        </authorList>
    </citation>
    <scope>IDENTIFICATION</scope>
</reference>
<feature type="region of interest" description="Disordered" evidence="5">
    <location>
        <begin position="192"/>
        <end position="287"/>
    </location>
</feature>
<evidence type="ECO:0000259" key="6">
    <source>
        <dbReference type="Pfam" id="PF15259"/>
    </source>
</evidence>
<evidence type="ECO:0000256" key="1">
    <source>
        <dbReference type="ARBA" id="ARBA00004245"/>
    </source>
</evidence>
<dbReference type="STRING" id="1676925.ENSPKIP00000019222"/>
<feature type="compositionally biased region" description="Low complexity" evidence="5">
    <location>
        <begin position="199"/>
        <end position="217"/>
    </location>
</feature>
<comment type="subcellular location">
    <subcellularLocation>
        <location evidence="1">Cytoplasm</location>
        <location evidence="1">Cytoskeleton</location>
    </subcellularLocation>
</comment>
<evidence type="ECO:0000256" key="5">
    <source>
        <dbReference type="SAM" id="MobiDB-lite"/>
    </source>
</evidence>
<feature type="region of interest" description="Disordered" evidence="5">
    <location>
        <begin position="397"/>
        <end position="421"/>
    </location>
</feature>
<evidence type="ECO:0000256" key="3">
    <source>
        <dbReference type="ARBA" id="ARBA00022553"/>
    </source>
</evidence>
<keyword evidence="8" id="KW-1185">Reference proteome</keyword>
<sequence length="421" mass="44492">MDNLTEDLGFITEEQLDFTFGSPVSDSSEQASQEVEEEVFVGAVKHVERCVAKSLDFNAREGVGRASPGPPHWTPLSTEKFEEVCREANRLARQLEKLALKENLEQSPLVTALIRAQEPRRSPRRETYVVKDSPVRLLLPDVSLEGISLLSLNGEEGSASPSSPVNDISDTTAKRKITPKVCKTTPAVRSVTHVASEVKPTGKTAPATKKNTPTAHASKGTPKRGSPATSPKKEVKSRAKASDGQAVLVTSLHRQCMKPGQGIGRGQRSNGSSAALHPGSGSQDGAAAAIRPSLTHRTLGAKQNLKAVCNSSYPVASTSQVSSMGGPAASANIKTKPLARSFSGTQATHAGPAHVTKPSQGPKHQTTSTAYPRPVLGWSVPKGVSRLPVYHGVPVAQLRSSQSVSRVDGTGHKKGAEKVSQ</sequence>
<dbReference type="InterPro" id="IPR026657">
    <property type="entry name" value="DDA3/GTSE-1"/>
</dbReference>
<dbReference type="Ensembl" id="ENSPKIT00000036066.1">
    <property type="protein sequence ID" value="ENSPKIP00000019222.1"/>
    <property type="gene ID" value="ENSPKIG00000004464.1"/>
</dbReference>
<keyword evidence="4" id="KW-0206">Cytoskeleton</keyword>
<dbReference type="GO" id="GO:0015630">
    <property type="term" value="C:microtubule cytoskeleton"/>
    <property type="evidence" value="ECO:0007669"/>
    <property type="project" value="TreeGrafter"/>
</dbReference>
<dbReference type="Pfam" id="PF15259">
    <property type="entry name" value="GTSE1_N"/>
    <property type="match status" value="1"/>
</dbReference>
<keyword evidence="2" id="KW-0963">Cytoplasm</keyword>
<feature type="compositionally biased region" description="Basic and acidic residues" evidence="5">
    <location>
        <begin position="409"/>
        <end position="421"/>
    </location>
</feature>
<dbReference type="Proteomes" id="UP000261540">
    <property type="component" value="Unplaced"/>
</dbReference>
<dbReference type="PANTHER" id="PTHR21584:SF9">
    <property type="entry name" value="G2 AND S PHASE-EXPRESSED PROTEIN 1 N-TERMINAL DOMAIN-CONTAINING PROTEIN"/>
    <property type="match status" value="1"/>
</dbReference>
<feature type="domain" description="G2 and S phase-expressed protein 1 N-terminal" evidence="6">
    <location>
        <begin position="10"/>
        <end position="100"/>
    </location>
</feature>
<dbReference type="InterPro" id="IPR032768">
    <property type="entry name" value="GTSE1_N"/>
</dbReference>
<feature type="compositionally biased region" description="Polar residues" evidence="5">
    <location>
        <begin position="357"/>
        <end position="370"/>
    </location>
</feature>